<dbReference type="Pfam" id="PF24932">
    <property type="entry name" value="UBA_NBR1_C"/>
    <property type="match status" value="1"/>
</dbReference>
<dbReference type="PROSITE" id="PS50030">
    <property type="entry name" value="UBA"/>
    <property type="match status" value="1"/>
</dbReference>
<dbReference type="FunFam" id="1.10.8.10:FF:000033">
    <property type="entry name" value="Next to BRCA1 gene 1 protein"/>
    <property type="match status" value="1"/>
</dbReference>
<evidence type="ECO:0000313" key="3">
    <source>
        <dbReference type="EMBL" id="TKC44443.1"/>
    </source>
</evidence>
<feature type="non-terminal residue" evidence="3">
    <location>
        <position position="1"/>
    </location>
</feature>
<sequence>KFAPPEEGPLGDEREEIVRIVEEEAVMEEEEEEELRDEVQSQSSASSEDYIIILPECFDTSRPLGDSMYSSALSQPGLERGAEGEPGVEAGQEPVEAGERPPGGENQPQGHSINDILMTSQTLDTVPLTPEVVGPSPRLPRSPPYAQHHGSPGVDLPVTVPEVFSVPDQSRGELRGSSGLVNSRQKSSDHSRIRAQVIRRKITIHVSLGRQFGFPRRHHHGSSIAGGLVKGALSVAASAYKALFAGPPVTAQPIASEDQTAALMSHLFEMGFCDRQLNLRLLKKHNYNILQVVTELLQINNDDWYSHRY</sequence>
<protein>
    <recommendedName>
        <fullName evidence="2">UBA domain-containing protein</fullName>
    </recommendedName>
</protein>
<dbReference type="Gene3D" id="1.10.8.10">
    <property type="entry name" value="DNA helicase RuvA subunit, C-terminal domain"/>
    <property type="match status" value="1"/>
</dbReference>
<evidence type="ECO:0000256" key="1">
    <source>
        <dbReference type="SAM" id="MobiDB-lite"/>
    </source>
</evidence>
<dbReference type="PANTHER" id="PTHR20930:SF2">
    <property type="entry name" value="NEXT TO BRCA1 GENE 1 PROTEIN"/>
    <property type="match status" value="1"/>
</dbReference>
<feature type="region of interest" description="Disordered" evidence="1">
    <location>
        <begin position="26"/>
        <end position="47"/>
    </location>
</feature>
<accession>A0A4U1F552</accession>
<feature type="compositionally biased region" description="Acidic residues" evidence="1">
    <location>
        <begin position="26"/>
        <end position="36"/>
    </location>
</feature>
<gene>
    <name evidence="3" type="ORF">EI555_013941</name>
</gene>
<feature type="domain" description="UBA" evidence="2">
    <location>
        <begin position="256"/>
        <end position="300"/>
    </location>
</feature>
<dbReference type="GO" id="GO:0016236">
    <property type="term" value="P:macroautophagy"/>
    <property type="evidence" value="ECO:0007669"/>
    <property type="project" value="TreeGrafter"/>
</dbReference>
<dbReference type="PANTHER" id="PTHR20930">
    <property type="entry name" value="OVARIAN CARCINOMA ANTIGEN CA125-RELATED"/>
    <property type="match status" value="1"/>
</dbReference>
<dbReference type="InterPro" id="IPR009060">
    <property type="entry name" value="UBA-like_sf"/>
</dbReference>
<dbReference type="SUPFAM" id="SSF46934">
    <property type="entry name" value="UBA-like"/>
    <property type="match status" value="1"/>
</dbReference>
<name>A0A4U1F552_MONMO</name>
<feature type="region of interest" description="Disordered" evidence="1">
    <location>
        <begin position="61"/>
        <end position="112"/>
    </location>
</feature>
<evidence type="ECO:0000313" key="4">
    <source>
        <dbReference type="Proteomes" id="UP000308365"/>
    </source>
</evidence>
<dbReference type="InterPro" id="IPR015940">
    <property type="entry name" value="UBA"/>
</dbReference>
<organism evidence="3 4">
    <name type="scientific">Monodon monoceros</name>
    <name type="common">Narwhal</name>
    <name type="synonym">Ceratodon monodon</name>
    <dbReference type="NCBI Taxonomy" id="40151"/>
    <lineage>
        <taxon>Eukaryota</taxon>
        <taxon>Metazoa</taxon>
        <taxon>Chordata</taxon>
        <taxon>Craniata</taxon>
        <taxon>Vertebrata</taxon>
        <taxon>Euteleostomi</taxon>
        <taxon>Mammalia</taxon>
        <taxon>Eutheria</taxon>
        <taxon>Laurasiatheria</taxon>
        <taxon>Artiodactyla</taxon>
        <taxon>Whippomorpha</taxon>
        <taxon>Cetacea</taxon>
        <taxon>Odontoceti</taxon>
        <taxon>Monodontidae</taxon>
        <taxon>Monodon</taxon>
    </lineage>
</organism>
<dbReference type="InterPro" id="IPR056893">
    <property type="entry name" value="UBA_Nbr1_C"/>
</dbReference>
<dbReference type="GO" id="GO:0043130">
    <property type="term" value="F:ubiquitin binding"/>
    <property type="evidence" value="ECO:0007669"/>
    <property type="project" value="TreeGrafter"/>
</dbReference>
<dbReference type="EMBL" id="RWIC01000395">
    <property type="protein sequence ID" value="TKC44443.1"/>
    <property type="molecule type" value="Genomic_DNA"/>
</dbReference>
<dbReference type="GO" id="GO:0000407">
    <property type="term" value="C:phagophore assembly site"/>
    <property type="evidence" value="ECO:0007669"/>
    <property type="project" value="TreeGrafter"/>
</dbReference>
<dbReference type="CDD" id="cd14319">
    <property type="entry name" value="UBA_NBR1"/>
    <property type="match status" value="1"/>
</dbReference>
<feature type="region of interest" description="Disordered" evidence="1">
    <location>
        <begin position="127"/>
        <end position="193"/>
    </location>
</feature>
<reference evidence="4" key="1">
    <citation type="journal article" date="2019" name="IScience">
        <title>Narwhal Genome Reveals Long-Term Low Genetic Diversity despite Current Large Abundance Size.</title>
        <authorList>
            <person name="Westbury M.V."/>
            <person name="Petersen B."/>
            <person name="Garde E."/>
            <person name="Heide-Jorgensen M.P."/>
            <person name="Lorenzen E.D."/>
        </authorList>
    </citation>
    <scope>NUCLEOTIDE SEQUENCE [LARGE SCALE GENOMIC DNA]</scope>
</reference>
<comment type="caution">
    <text evidence="3">The sequence shown here is derived from an EMBL/GenBank/DDBJ whole genome shotgun (WGS) entry which is preliminary data.</text>
</comment>
<dbReference type="AlphaFoldDB" id="A0A4U1F552"/>
<proteinExistence type="predicted"/>
<dbReference type="Proteomes" id="UP000308365">
    <property type="component" value="Unassembled WGS sequence"/>
</dbReference>
<evidence type="ECO:0000259" key="2">
    <source>
        <dbReference type="PROSITE" id="PS50030"/>
    </source>
</evidence>